<sequence>MIDIVAVLRAEDAVLDFLSVLTAPESLHRQDEGHEVHVLLGDTGEHLVLPAGLPPAERLAAVARHIRPVDENAVSPGPQALAGLIEAAARGAEARLWTHSPADTRRSRGRLGRDAAAAVAPGGGPPVLHAVGHSPYLQFISDLDRPLDRAGVEAKLAFVNRYCGHLLRTDSAEYVVRTGRVHATERFFEAGPAEERERLFALLASLDEDAATVPDPWEFATSAYEAERLDRTVAWIADHCPPGSGPLIEVGACEGALTTRLAEKGFTVHATEPNPAFRRRLTDAVGDTARVHPASLEELAARPELPGAAYLLIEMLYYGQDLALLDRLPAGLVFVALEPQTLATRLTPWLESAPHWEQAGDETPLVAPALETVCGGRAYLSKRGSVGVLLRRTGA</sequence>
<evidence type="ECO:0000313" key="2">
    <source>
        <dbReference type="Proteomes" id="UP000326907"/>
    </source>
</evidence>
<accession>A0A5N5EEK1</accession>
<dbReference type="Proteomes" id="UP000326907">
    <property type="component" value="Unassembled WGS sequence"/>
</dbReference>
<dbReference type="RefSeq" id="WP_151512767.1">
    <property type="nucleotide sequence ID" value="NZ_JBMVCA010000002.1"/>
</dbReference>
<reference evidence="1 2" key="1">
    <citation type="submission" date="2019-09" db="EMBL/GenBank/DDBJ databases">
        <authorList>
            <person name="Liu P."/>
        </authorList>
    </citation>
    <scope>NUCLEOTIDE SEQUENCE [LARGE SCALE GENOMIC DNA]</scope>
    <source>
        <strain evidence="1 2">TRM68085</strain>
    </source>
</reference>
<dbReference type="EMBL" id="VYUA01000033">
    <property type="protein sequence ID" value="KAB2589269.1"/>
    <property type="molecule type" value="Genomic_DNA"/>
</dbReference>
<keyword evidence="2" id="KW-1185">Reference proteome</keyword>
<organism evidence="1 2">
    <name type="scientific">Streptomyces arboris</name>
    <dbReference type="NCBI Taxonomy" id="2600619"/>
    <lineage>
        <taxon>Bacteria</taxon>
        <taxon>Bacillati</taxon>
        <taxon>Actinomycetota</taxon>
        <taxon>Actinomycetes</taxon>
        <taxon>Kitasatosporales</taxon>
        <taxon>Streptomycetaceae</taxon>
        <taxon>Streptomyces</taxon>
    </lineage>
</organism>
<gene>
    <name evidence="1" type="ORF">F5983_27975</name>
</gene>
<name>A0A5N5EEK1_9ACTN</name>
<comment type="caution">
    <text evidence="1">The sequence shown here is derived from an EMBL/GenBank/DDBJ whole genome shotgun (WGS) entry which is preliminary data.</text>
</comment>
<protein>
    <recommendedName>
        <fullName evidence="3">Nodulation protein S</fullName>
    </recommendedName>
</protein>
<evidence type="ECO:0000313" key="1">
    <source>
        <dbReference type="EMBL" id="KAB2589269.1"/>
    </source>
</evidence>
<dbReference type="InterPro" id="IPR029063">
    <property type="entry name" value="SAM-dependent_MTases_sf"/>
</dbReference>
<dbReference type="Gene3D" id="3.40.50.150">
    <property type="entry name" value="Vaccinia Virus protein VP39"/>
    <property type="match status" value="1"/>
</dbReference>
<dbReference type="AlphaFoldDB" id="A0A5N5EEK1"/>
<dbReference type="SUPFAM" id="SSF53335">
    <property type="entry name" value="S-adenosyl-L-methionine-dependent methyltransferases"/>
    <property type="match status" value="1"/>
</dbReference>
<proteinExistence type="predicted"/>
<evidence type="ECO:0008006" key="3">
    <source>
        <dbReference type="Google" id="ProtNLM"/>
    </source>
</evidence>